<comment type="caution">
    <text evidence="1">The sequence shown here is derived from an EMBL/GenBank/DDBJ whole genome shotgun (WGS) entry which is preliminary data.</text>
</comment>
<keyword evidence="2" id="KW-1185">Reference proteome</keyword>
<evidence type="ECO:0000313" key="2">
    <source>
        <dbReference type="Proteomes" id="UP000299102"/>
    </source>
</evidence>
<accession>A0A4C1X4K2</accession>
<evidence type="ECO:0000313" key="1">
    <source>
        <dbReference type="EMBL" id="GBP57902.1"/>
    </source>
</evidence>
<name>A0A4C1X4K2_EUMVA</name>
<reference evidence="1 2" key="1">
    <citation type="journal article" date="2019" name="Commun. Biol.">
        <title>The bagworm genome reveals a unique fibroin gene that provides high tensile strength.</title>
        <authorList>
            <person name="Kono N."/>
            <person name="Nakamura H."/>
            <person name="Ohtoshi R."/>
            <person name="Tomita M."/>
            <person name="Numata K."/>
            <person name="Arakawa K."/>
        </authorList>
    </citation>
    <scope>NUCLEOTIDE SEQUENCE [LARGE SCALE GENOMIC DNA]</scope>
</reference>
<gene>
    <name evidence="1" type="ORF">EVAR_37456_1</name>
</gene>
<protein>
    <submittedName>
        <fullName evidence="1">Uncharacterized protein</fullName>
    </submittedName>
</protein>
<dbReference type="Proteomes" id="UP000299102">
    <property type="component" value="Unassembled WGS sequence"/>
</dbReference>
<organism evidence="1 2">
    <name type="scientific">Eumeta variegata</name>
    <name type="common">Bagworm moth</name>
    <name type="synonym">Eumeta japonica</name>
    <dbReference type="NCBI Taxonomy" id="151549"/>
    <lineage>
        <taxon>Eukaryota</taxon>
        <taxon>Metazoa</taxon>
        <taxon>Ecdysozoa</taxon>
        <taxon>Arthropoda</taxon>
        <taxon>Hexapoda</taxon>
        <taxon>Insecta</taxon>
        <taxon>Pterygota</taxon>
        <taxon>Neoptera</taxon>
        <taxon>Endopterygota</taxon>
        <taxon>Lepidoptera</taxon>
        <taxon>Glossata</taxon>
        <taxon>Ditrysia</taxon>
        <taxon>Tineoidea</taxon>
        <taxon>Psychidae</taxon>
        <taxon>Oiketicinae</taxon>
        <taxon>Eumeta</taxon>
    </lineage>
</organism>
<proteinExistence type="predicted"/>
<sequence length="75" mass="8930">MLCPLQDMQRSKLYRYEVSHERVIRDTQRRRKGRGALHLRIAALAENSELQSFVRRTCTVHMQYPCSTHAGYMYD</sequence>
<dbReference type="AlphaFoldDB" id="A0A4C1X4K2"/>
<dbReference type="EMBL" id="BGZK01000722">
    <property type="protein sequence ID" value="GBP57902.1"/>
    <property type="molecule type" value="Genomic_DNA"/>
</dbReference>